<feature type="compositionally biased region" description="Acidic residues" evidence="1">
    <location>
        <begin position="78"/>
        <end position="94"/>
    </location>
</feature>
<dbReference type="PANTHER" id="PTHR33990:SF4">
    <property type="entry name" value="PHNB-LIKE DOMAIN-CONTAINING PROTEIN"/>
    <property type="match status" value="1"/>
</dbReference>
<proteinExistence type="predicted"/>
<feature type="compositionally biased region" description="Acidic residues" evidence="1">
    <location>
        <begin position="123"/>
        <end position="141"/>
    </location>
</feature>
<feature type="compositionally biased region" description="Acidic residues" evidence="1">
    <location>
        <begin position="59"/>
        <end position="69"/>
    </location>
</feature>
<feature type="compositionally biased region" description="Low complexity" evidence="1">
    <location>
        <begin position="157"/>
        <end position="167"/>
    </location>
</feature>
<gene>
    <name evidence="3" type="ORF">M3B43_08065</name>
</gene>
<accession>A0ABT2HRY1</accession>
<feature type="domain" description="PhnB-like" evidence="2">
    <location>
        <begin position="152"/>
        <end position="266"/>
    </location>
</feature>
<organism evidence="3 4">
    <name type="scientific">Nesterenkonia massiliensis</name>
    <dbReference type="NCBI Taxonomy" id="1232429"/>
    <lineage>
        <taxon>Bacteria</taxon>
        <taxon>Bacillati</taxon>
        <taxon>Actinomycetota</taxon>
        <taxon>Actinomycetes</taxon>
        <taxon>Micrococcales</taxon>
        <taxon>Micrococcaceae</taxon>
        <taxon>Nesterenkonia</taxon>
    </lineage>
</organism>
<evidence type="ECO:0000259" key="2">
    <source>
        <dbReference type="Pfam" id="PF06983"/>
    </source>
</evidence>
<evidence type="ECO:0000313" key="4">
    <source>
        <dbReference type="Proteomes" id="UP001205046"/>
    </source>
</evidence>
<dbReference type="Pfam" id="PF06983">
    <property type="entry name" value="3-dmu-9_3-mt"/>
    <property type="match status" value="1"/>
</dbReference>
<sequence>MILCLPFLMFQGRAQEAIDYYLETFPDAELLEILHHPEGTEIFDPAAQHFDPAAQQEELTSDQELDEAEVSAPGTEQLEADDEPTSNDLDDDESADSHHASSSEHSSFPEDSEHFEAPAPQEPLEDESLPDAETESVEENPESGGPAAANDAVEAQTPASSTPSSSAWMDDTAAMETVVDWQTTLVATAQLRIGGQVLMIQDSLIKHEFDFTPSISVAVVVDTEDEFTQITQKLAAGGSYLMEPGDYDFAKNFAWVQDKFGVSWQINQPLGAPEPGSDLAKDVAQAQAPDWG</sequence>
<feature type="region of interest" description="Disordered" evidence="1">
    <location>
        <begin position="271"/>
        <end position="292"/>
    </location>
</feature>
<evidence type="ECO:0000256" key="1">
    <source>
        <dbReference type="SAM" id="MobiDB-lite"/>
    </source>
</evidence>
<comment type="caution">
    <text evidence="3">The sequence shown here is derived from an EMBL/GenBank/DDBJ whole genome shotgun (WGS) entry which is preliminary data.</text>
</comment>
<evidence type="ECO:0000313" key="3">
    <source>
        <dbReference type="EMBL" id="MCT1607279.1"/>
    </source>
</evidence>
<dbReference type="InterPro" id="IPR029068">
    <property type="entry name" value="Glyas_Bleomycin-R_OHBP_Dase"/>
</dbReference>
<dbReference type="Gene3D" id="3.10.180.10">
    <property type="entry name" value="2,3-Dihydroxybiphenyl 1,2-Dioxygenase, domain 1"/>
    <property type="match status" value="1"/>
</dbReference>
<dbReference type="RefSeq" id="WP_260073245.1">
    <property type="nucleotide sequence ID" value="NZ_JALXMO010000020.1"/>
</dbReference>
<keyword evidence="4" id="KW-1185">Reference proteome</keyword>
<dbReference type="Proteomes" id="UP001205046">
    <property type="component" value="Unassembled WGS sequence"/>
</dbReference>
<name>A0ABT2HRY1_9MICC</name>
<dbReference type="PANTHER" id="PTHR33990">
    <property type="entry name" value="PROTEIN YJDN-RELATED"/>
    <property type="match status" value="1"/>
</dbReference>
<feature type="compositionally biased region" description="Basic and acidic residues" evidence="1">
    <location>
        <begin position="95"/>
        <end position="116"/>
    </location>
</feature>
<dbReference type="EMBL" id="JALXMO010000020">
    <property type="protein sequence ID" value="MCT1607279.1"/>
    <property type="molecule type" value="Genomic_DNA"/>
</dbReference>
<feature type="region of interest" description="Disordered" evidence="1">
    <location>
        <begin position="55"/>
        <end position="168"/>
    </location>
</feature>
<reference evidence="3 4" key="1">
    <citation type="submission" date="2022-04" db="EMBL/GenBank/DDBJ databases">
        <title>Human microbiome associated bacterial genomes.</title>
        <authorList>
            <person name="Sandstrom S."/>
            <person name="Salamzade R."/>
            <person name="Kalan L.R."/>
        </authorList>
    </citation>
    <scope>NUCLEOTIDE SEQUENCE [LARGE SCALE GENOMIC DNA]</scope>
    <source>
        <strain evidence="4">p3-SID767</strain>
    </source>
</reference>
<dbReference type="SUPFAM" id="SSF54593">
    <property type="entry name" value="Glyoxalase/Bleomycin resistance protein/Dihydroxybiphenyl dioxygenase"/>
    <property type="match status" value="2"/>
</dbReference>
<protein>
    <submittedName>
        <fullName evidence="3">VOC family protein</fullName>
    </submittedName>
</protein>
<dbReference type="Gene3D" id="3.30.720.100">
    <property type="match status" value="1"/>
</dbReference>
<dbReference type="InterPro" id="IPR028973">
    <property type="entry name" value="PhnB-like"/>
</dbReference>